<evidence type="ECO:0000256" key="3">
    <source>
        <dbReference type="ARBA" id="ARBA00023125"/>
    </source>
</evidence>
<dbReference type="Proteomes" id="UP000053342">
    <property type="component" value="Unassembled WGS sequence"/>
</dbReference>
<dbReference type="HOGENOM" id="CLU_009030_3_0_1"/>
<evidence type="ECO:0000313" key="8">
    <source>
        <dbReference type="EMBL" id="KIW36005.1"/>
    </source>
</evidence>
<keyword evidence="2" id="KW-0805">Transcription regulation</keyword>
<dbReference type="SMART" id="SM00066">
    <property type="entry name" value="GAL4"/>
    <property type="match status" value="1"/>
</dbReference>
<dbReference type="Gene3D" id="4.10.240.10">
    <property type="entry name" value="Zn(2)-C6 fungal-type DNA-binding domain"/>
    <property type="match status" value="1"/>
</dbReference>
<dbReference type="EMBL" id="KN847382">
    <property type="protein sequence ID" value="KIW36005.1"/>
    <property type="molecule type" value="Genomic_DNA"/>
</dbReference>
<feature type="compositionally biased region" description="Polar residues" evidence="6">
    <location>
        <begin position="150"/>
        <end position="165"/>
    </location>
</feature>
<dbReference type="GO" id="GO:0045944">
    <property type="term" value="P:positive regulation of transcription by RNA polymerase II"/>
    <property type="evidence" value="ECO:0007669"/>
    <property type="project" value="TreeGrafter"/>
</dbReference>
<dbReference type="PANTHER" id="PTHR37534:SF49">
    <property type="entry name" value="LYSINE BIOSYNTHESIS REGULATORY PROTEIN LYS14"/>
    <property type="match status" value="1"/>
</dbReference>
<organism evidence="8 9">
    <name type="scientific">Exophiala oligosperma</name>
    <dbReference type="NCBI Taxonomy" id="215243"/>
    <lineage>
        <taxon>Eukaryota</taxon>
        <taxon>Fungi</taxon>
        <taxon>Dikarya</taxon>
        <taxon>Ascomycota</taxon>
        <taxon>Pezizomycotina</taxon>
        <taxon>Eurotiomycetes</taxon>
        <taxon>Chaetothyriomycetidae</taxon>
        <taxon>Chaetothyriales</taxon>
        <taxon>Herpotrichiellaceae</taxon>
        <taxon>Exophiala</taxon>
    </lineage>
</organism>
<protein>
    <recommendedName>
        <fullName evidence="7">Zn(2)-C6 fungal-type domain-containing protein</fullName>
    </recommendedName>
</protein>
<dbReference type="InterPro" id="IPR036864">
    <property type="entry name" value="Zn2-C6_fun-type_DNA-bd_sf"/>
</dbReference>
<dbReference type="RefSeq" id="XP_016256221.1">
    <property type="nucleotide sequence ID" value="XM_016413391.1"/>
</dbReference>
<dbReference type="PANTHER" id="PTHR37534">
    <property type="entry name" value="TRANSCRIPTIONAL ACTIVATOR PROTEIN UGA3"/>
    <property type="match status" value="1"/>
</dbReference>
<dbReference type="InterPro" id="IPR021858">
    <property type="entry name" value="Fun_TF"/>
</dbReference>
<evidence type="ECO:0000313" key="9">
    <source>
        <dbReference type="Proteomes" id="UP000053342"/>
    </source>
</evidence>
<name>A0A0D2D1F3_9EURO</name>
<keyword evidence="3" id="KW-0238">DNA-binding</keyword>
<dbReference type="PROSITE" id="PS50048">
    <property type="entry name" value="ZN2_CY6_FUNGAL_2"/>
    <property type="match status" value="1"/>
</dbReference>
<dbReference type="GeneID" id="27363754"/>
<evidence type="ECO:0000256" key="2">
    <source>
        <dbReference type="ARBA" id="ARBA00023015"/>
    </source>
</evidence>
<keyword evidence="9" id="KW-1185">Reference proteome</keyword>
<dbReference type="Pfam" id="PF00172">
    <property type="entry name" value="Zn_clus"/>
    <property type="match status" value="1"/>
</dbReference>
<evidence type="ECO:0000256" key="5">
    <source>
        <dbReference type="ARBA" id="ARBA00023242"/>
    </source>
</evidence>
<proteinExistence type="predicted"/>
<comment type="subcellular location">
    <subcellularLocation>
        <location evidence="1">Nucleus</location>
    </subcellularLocation>
</comment>
<dbReference type="GO" id="GO:0000976">
    <property type="term" value="F:transcription cis-regulatory region binding"/>
    <property type="evidence" value="ECO:0007669"/>
    <property type="project" value="TreeGrafter"/>
</dbReference>
<dbReference type="Pfam" id="PF11951">
    <property type="entry name" value="Fungal_trans_2"/>
    <property type="match status" value="1"/>
</dbReference>
<dbReference type="OrthoDB" id="3477330at2759"/>
<dbReference type="VEuPathDB" id="FungiDB:PV06_11680"/>
<evidence type="ECO:0000259" key="7">
    <source>
        <dbReference type="PROSITE" id="PS50048"/>
    </source>
</evidence>
<dbReference type="GO" id="GO:0005634">
    <property type="term" value="C:nucleus"/>
    <property type="evidence" value="ECO:0007669"/>
    <property type="project" value="UniProtKB-SubCell"/>
</dbReference>
<dbReference type="GO" id="GO:0000981">
    <property type="term" value="F:DNA-binding transcription factor activity, RNA polymerase II-specific"/>
    <property type="evidence" value="ECO:0007669"/>
    <property type="project" value="InterPro"/>
</dbReference>
<feature type="domain" description="Zn(2)-C6 fungal-type" evidence="7">
    <location>
        <begin position="32"/>
        <end position="60"/>
    </location>
</feature>
<feature type="compositionally biased region" description="Low complexity" evidence="6">
    <location>
        <begin position="166"/>
        <end position="175"/>
    </location>
</feature>
<sequence>MPRSRKPRTFTVSHPPPYKARAPVRRTKTYTGCWTCRERGTKCDEQRPECRRCLNAEIRCEGYSVRLVWEDEQNSGHRVQRRTLIPRQDPGHPSLTFDELNSALAEIDSAGIEPDIAFATSSGPFSVFQFSQSTSPSHEASLFQRADQINSPTAKDSATTSPAEGSQQSHAYASAASVLSASPSTVSSLDGSEEDNNEHSCMAEASFAEYEHPDAAMAMISIKQKVQPHVTNYLSSASPDERALLHYWITELSEMMIPTPRRDNPFRTIFIPLALAASDSTRSSSANVALLHAIYAVSAFNQARIPTSPAYVEGLGTKHHEISLRHLWMALSQDEAEADSPHREAILATIITMSSIEVMIGASATWRTHLAGGKSWLRSTIASNATQSESFWTLCQIFICIDTLGNPGIRGLTPSSILEPLETRNCPLTKTILDKHYCLEELFGITKSTLEAIMRIKHLSTSARQATEEEISDLEVHIRVSDPDTLVLDIDGSEDGLARHHTCAFFCAAVIYFERRLKNTPATKLQRLVRRSLDHLEAIRNLEVERGYKVCGLFWPEFVTACEAEDVAGLRARSLRMFEKGQSKGIGNILSAKKVVLDVWQRRDCSTSNEDISWENSMAKLGLDIILT</sequence>
<dbReference type="AlphaFoldDB" id="A0A0D2D1F3"/>
<dbReference type="CDD" id="cd00067">
    <property type="entry name" value="GAL4"/>
    <property type="match status" value="1"/>
</dbReference>
<dbReference type="InterPro" id="IPR001138">
    <property type="entry name" value="Zn2Cys6_DnaBD"/>
</dbReference>
<dbReference type="GO" id="GO:0008270">
    <property type="term" value="F:zinc ion binding"/>
    <property type="evidence" value="ECO:0007669"/>
    <property type="project" value="InterPro"/>
</dbReference>
<gene>
    <name evidence="8" type="ORF">PV06_11680</name>
</gene>
<dbReference type="SUPFAM" id="SSF57701">
    <property type="entry name" value="Zn2/Cys6 DNA-binding domain"/>
    <property type="match status" value="1"/>
</dbReference>
<evidence type="ECO:0000256" key="1">
    <source>
        <dbReference type="ARBA" id="ARBA00004123"/>
    </source>
</evidence>
<dbReference type="STRING" id="215243.A0A0D2D1F3"/>
<evidence type="ECO:0000256" key="6">
    <source>
        <dbReference type="SAM" id="MobiDB-lite"/>
    </source>
</evidence>
<reference evidence="8 9" key="1">
    <citation type="submission" date="2015-01" db="EMBL/GenBank/DDBJ databases">
        <title>The Genome Sequence of Exophiala oligosperma CBS72588.</title>
        <authorList>
            <consortium name="The Broad Institute Genomics Platform"/>
            <person name="Cuomo C."/>
            <person name="de Hoog S."/>
            <person name="Gorbushina A."/>
            <person name="Stielow B."/>
            <person name="Teixiera M."/>
            <person name="Abouelleil A."/>
            <person name="Chapman S.B."/>
            <person name="Priest M."/>
            <person name="Young S.K."/>
            <person name="Wortman J."/>
            <person name="Nusbaum C."/>
            <person name="Birren B."/>
        </authorList>
    </citation>
    <scope>NUCLEOTIDE SEQUENCE [LARGE SCALE GENOMIC DNA]</scope>
    <source>
        <strain evidence="8 9">CBS 72588</strain>
    </source>
</reference>
<feature type="region of interest" description="Disordered" evidence="6">
    <location>
        <begin position="150"/>
        <end position="175"/>
    </location>
</feature>
<evidence type="ECO:0000256" key="4">
    <source>
        <dbReference type="ARBA" id="ARBA00023163"/>
    </source>
</evidence>
<accession>A0A0D2D1F3</accession>
<keyword evidence="5" id="KW-0539">Nucleus</keyword>
<keyword evidence="4" id="KW-0804">Transcription</keyword>